<gene>
    <name evidence="1" type="ORF">KT99_03784</name>
</gene>
<dbReference type="RefSeq" id="WP_005499690.1">
    <property type="nucleotide sequence ID" value="NZ_ABIC01000018.1"/>
</dbReference>
<reference evidence="1 2" key="1">
    <citation type="submission" date="2007-10" db="EMBL/GenBank/DDBJ databases">
        <authorList>
            <person name="Yayanos A."/>
            <person name="Ferriera S."/>
            <person name="Johnson J."/>
            <person name="Kravitz S."/>
            <person name="Halpern A."/>
            <person name="Remington K."/>
            <person name="Beeson K."/>
            <person name="Tran B."/>
            <person name="Rogers Y.-H."/>
            <person name="Friedman R."/>
            <person name="Venter J.C."/>
        </authorList>
    </citation>
    <scope>NUCLEOTIDE SEQUENCE [LARGE SCALE GENOMIC DNA]</scope>
    <source>
        <strain evidence="1 2">KT99</strain>
    </source>
</reference>
<proteinExistence type="predicted"/>
<dbReference type="EMBL" id="ABIC01000018">
    <property type="protein sequence ID" value="EDQ00636.1"/>
    <property type="molecule type" value="Genomic_DNA"/>
</dbReference>
<organism evidence="1 2">
    <name type="scientific">Shewanella benthica KT99</name>
    <dbReference type="NCBI Taxonomy" id="314608"/>
    <lineage>
        <taxon>Bacteria</taxon>
        <taxon>Pseudomonadati</taxon>
        <taxon>Pseudomonadota</taxon>
        <taxon>Gammaproteobacteria</taxon>
        <taxon>Alteromonadales</taxon>
        <taxon>Shewanellaceae</taxon>
        <taxon>Shewanella</taxon>
    </lineage>
</organism>
<comment type="caution">
    <text evidence="1">The sequence shown here is derived from an EMBL/GenBank/DDBJ whole genome shotgun (WGS) entry which is preliminary data.</text>
</comment>
<keyword evidence="2" id="KW-1185">Reference proteome</keyword>
<dbReference type="STRING" id="314608.KT99_03784"/>
<accession>A9DAS9</accession>
<sequence length="56" mass="6109">MPVKLKSKKHLFEAIAGVNAAVTFGIRDDVAEAIGTYLRRVTEVFALKPAASNKHQ</sequence>
<evidence type="ECO:0000313" key="2">
    <source>
        <dbReference type="Proteomes" id="UP000005839"/>
    </source>
</evidence>
<name>A9DAS9_9GAMM</name>
<protein>
    <submittedName>
        <fullName evidence="1">Uncharacterized protein</fullName>
    </submittedName>
</protein>
<dbReference type="Proteomes" id="UP000005839">
    <property type="component" value="Unassembled WGS sequence"/>
</dbReference>
<dbReference type="AlphaFoldDB" id="A9DAS9"/>
<evidence type="ECO:0000313" key="1">
    <source>
        <dbReference type="EMBL" id="EDQ00636.1"/>
    </source>
</evidence>